<evidence type="ECO:0000313" key="2">
    <source>
        <dbReference type="EMBL" id="RKS68052.1"/>
    </source>
</evidence>
<organism evidence="2 3">
    <name type="scientific">Motilibacter peucedani</name>
    <dbReference type="NCBI Taxonomy" id="598650"/>
    <lineage>
        <taxon>Bacteria</taxon>
        <taxon>Bacillati</taxon>
        <taxon>Actinomycetota</taxon>
        <taxon>Actinomycetes</taxon>
        <taxon>Motilibacterales</taxon>
        <taxon>Motilibacteraceae</taxon>
        <taxon>Motilibacter</taxon>
    </lineage>
</organism>
<accession>A0A420XJZ8</accession>
<feature type="transmembrane region" description="Helical" evidence="1">
    <location>
        <begin position="6"/>
        <end position="29"/>
    </location>
</feature>
<proteinExistence type="predicted"/>
<sequence length="137" mass="13832">MDASTALLAASALHLGFQSVVTLVVYPALADVPPGAWAAAHNAHSRRTTVVVAPVYVLLAASCAWLLAAGPRGGWELLACAGAALAALTTAFVAAPLHGRLGRAGPAPRTLRRLLRADRVRLAGALVAAAGALVARC</sequence>
<keyword evidence="1" id="KW-0812">Transmembrane</keyword>
<evidence type="ECO:0008006" key="4">
    <source>
        <dbReference type="Google" id="ProtNLM"/>
    </source>
</evidence>
<comment type="caution">
    <text evidence="2">The sequence shown here is derived from an EMBL/GenBank/DDBJ whole genome shotgun (WGS) entry which is preliminary data.</text>
</comment>
<keyword evidence="1" id="KW-1133">Transmembrane helix</keyword>
<protein>
    <recommendedName>
        <fullName evidence="4">DUF1772 domain-containing protein</fullName>
    </recommendedName>
</protein>
<dbReference type="Proteomes" id="UP000281955">
    <property type="component" value="Unassembled WGS sequence"/>
</dbReference>
<feature type="transmembrane region" description="Helical" evidence="1">
    <location>
        <begin position="50"/>
        <end position="68"/>
    </location>
</feature>
<feature type="transmembrane region" description="Helical" evidence="1">
    <location>
        <begin position="74"/>
        <end position="97"/>
    </location>
</feature>
<name>A0A420XJZ8_9ACTN</name>
<gene>
    <name evidence="2" type="ORF">CLV35_3959</name>
</gene>
<dbReference type="AlphaFoldDB" id="A0A420XJZ8"/>
<dbReference type="RefSeq" id="WP_231122078.1">
    <property type="nucleotide sequence ID" value="NZ_RBWV01000017.1"/>
</dbReference>
<keyword evidence="3" id="KW-1185">Reference proteome</keyword>
<keyword evidence="1" id="KW-0472">Membrane</keyword>
<dbReference type="InParanoid" id="A0A420XJZ8"/>
<reference evidence="2 3" key="1">
    <citation type="submission" date="2018-10" db="EMBL/GenBank/DDBJ databases">
        <title>Genomic Encyclopedia of Archaeal and Bacterial Type Strains, Phase II (KMG-II): from individual species to whole genera.</title>
        <authorList>
            <person name="Goeker M."/>
        </authorList>
    </citation>
    <scope>NUCLEOTIDE SEQUENCE [LARGE SCALE GENOMIC DNA]</scope>
    <source>
        <strain evidence="2 3">RP-AC37</strain>
    </source>
</reference>
<evidence type="ECO:0000313" key="3">
    <source>
        <dbReference type="Proteomes" id="UP000281955"/>
    </source>
</evidence>
<evidence type="ECO:0000256" key="1">
    <source>
        <dbReference type="SAM" id="Phobius"/>
    </source>
</evidence>
<dbReference type="EMBL" id="RBWV01000017">
    <property type="protein sequence ID" value="RKS68052.1"/>
    <property type="molecule type" value="Genomic_DNA"/>
</dbReference>